<protein>
    <submittedName>
        <fullName evidence="2">Uncharacterized protein</fullName>
    </submittedName>
</protein>
<name>A0ABQ4I4V1_9ACTN</name>
<keyword evidence="3" id="KW-1185">Reference proteome</keyword>
<evidence type="ECO:0000313" key="3">
    <source>
        <dbReference type="Proteomes" id="UP000647017"/>
    </source>
</evidence>
<sequence length="187" mass="19980">MASRILPSRPGKVASPTHRFVALRKATADTPTGAFIALSGRLTFSCKQQPVEVHIGGLVPDIPLTNALSALIRDLQRSTSGTADAGVDVELDLVTRENGSGVTWHLATAETTRTHRIRLTVYPWRQPGRSPVPEHRPPYPAPPGSSGPITGGADETEVGLDPSWIGSAQLPPIVRPKPGVDIERDDH</sequence>
<feature type="region of interest" description="Disordered" evidence="1">
    <location>
        <begin position="125"/>
        <end position="187"/>
    </location>
</feature>
<dbReference type="Proteomes" id="UP000647017">
    <property type="component" value="Unassembled WGS sequence"/>
</dbReference>
<evidence type="ECO:0000313" key="2">
    <source>
        <dbReference type="EMBL" id="GIJ12926.1"/>
    </source>
</evidence>
<dbReference type="EMBL" id="BOOZ01000067">
    <property type="protein sequence ID" value="GIJ12926.1"/>
    <property type="molecule type" value="Genomic_DNA"/>
</dbReference>
<organism evidence="2 3">
    <name type="scientific">Micromonospora andamanensis</name>
    <dbReference type="NCBI Taxonomy" id="1287068"/>
    <lineage>
        <taxon>Bacteria</taxon>
        <taxon>Bacillati</taxon>
        <taxon>Actinomycetota</taxon>
        <taxon>Actinomycetes</taxon>
        <taxon>Micromonosporales</taxon>
        <taxon>Micromonosporaceae</taxon>
        <taxon>Micromonospora</taxon>
    </lineage>
</organism>
<accession>A0ABQ4I4V1</accession>
<proteinExistence type="predicted"/>
<feature type="compositionally biased region" description="Basic and acidic residues" evidence="1">
    <location>
        <begin position="178"/>
        <end position="187"/>
    </location>
</feature>
<evidence type="ECO:0000256" key="1">
    <source>
        <dbReference type="SAM" id="MobiDB-lite"/>
    </source>
</evidence>
<gene>
    <name evidence="2" type="ORF">Van01_61400</name>
</gene>
<comment type="caution">
    <text evidence="2">The sequence shown here is derived from an EMBL/GenBank/DDBJ whole genome shotgun (WGS) entry which is preliminary data.</text>
</comment>
<reference evidence="2 3" key="1">
    <citation type="submission" date="2021-01" db="EMBL/GenBank/DDBJ databases">
        <title>Whole genome shotgun sequence of Verrucosispora andamanensis NBRC 109075.</title>
        <authorList>
            <person name="Komaki H."/>
            <person name="Tamura T."/>
        </authorList>
    </citation>
    <scope>NUCLEOTIDE SEQUENCE [LARGE SCALE GENOMIC DNA]</scope>
    <source>
        <strain evidence="2 3">NBRC 109075</strain>
    </source>
</reference>